<organism evidence="2 3">
    <name type="scientific">Hibiscus syriacus</name>
    <name type="common">Rose of Sharon</name>
    <dbReference type="NCBI Taxonomy" id="106335"/>
    <lineage>
        <taxon>Eukaryota</taxon>
        <taxon>Viridiplantae</taxon>
        <taxon>Streptophyta</taxon>
        <taxon>Embryophyta</taxon>
        <taxon>Tracheophyta</taxon>
        <taxon>Spermatophyta</taxon>
        <taxon>Magnoliopsida</taxon>
        <taxon>eudicotyledons</taxon>
        <taxon>Gunneridae</taxon>
        <taxon>Pentapetalae</taxon>
        <taxon>rosids</taxon>
        <taxon>malvids</taxon>
        <taxon>Malvales</taxon>
        <taxon>Malvaceae</taxon>
        <taxon>Malvoideae</taxon>
        <taxon>Hibiscus</taxon>
    </lineage>
</organism>
<feature type="region of interest" description="Disordered" evidence="1">
    <location>
        <begin position="1"/>
        <end position="54"/>
    </location>
</feature>
<dbReference type="GO" id="GO:0050793">
    <property type="term" value="P:regulation of developmental process"/>
    <property type="evidence" value="ECO:0007669"/>
    <property type="project" value="InterPro"/>
</dbReference>
<proteinExistence type="predicted"/>
<name>A0A6A2YMW2_HIBSY</name>
<dbReference type="GO" id="GO:0045087">
    <property type="term" value="P:innate immune response"/>
    <property type="evidence" value="ECO:0007669"/>
    <property type="project" value="InterPro"/>
</dbReference>
<sequence length="87" mass="8913">MGRKLTNGFHLGEIKNSGPRNGGEGHEFPDSRTLGGIKNSGSSPGEGHSSILGGIKNSGWSLGNRLIVSINLGGIKDSGLSGGDQFH</sequence>
<keyword evidence="3" id="KW-1185">Reference proteome</keyword>
<dbReference type="PANTHER" id="PTHR34663">
    <property type="entry name" value="OS06G0637400 PROTEIN"/>
    <property type="match status" value="1"/>
</dbReference>
<dbReference type="GO" id="GO:0016740">
    <property type="term" value="F:transferase activity"/>
    <property type="evidence" value="ECO:0007669"/>
    <property type="project" value="UniProtKB-KW"/>
</dbReference>
<dbReference type="PANTHER" id="PTHR34663:SF9">
    <property type="entry name" value="OS06G0637400 PROTEIN"/>
    <property type="match status" value="1"/>
</dbReference>
<evidence type="ECO:0000256" key="1">
    <source>
        <dbReference type="SAM" id="MobiDB-lite"/>
    </source>
</evidence>
<dbReference type="InterPro" id="IPR044700">
    <property type="entry name" value="PIP2/PIPL1"/>
</dbReference>
<accession>A0A6A2YMW2</accession>
<dbReference type="EMBL" id="VEPZ02001321">
    <property type="protein sequence ID" value="KAE8680657.1"/>
    <property type="molecule type" value="Genomic_DNA"/>
</dbReference>
<comment type="caution">
    <text evidence="2">The sequence shown here is derived from an EMBL/GenBank/DDBJ whole genome shotgun (WGS) entry which is preliminary data.</text>
</comment>
<protein>
    <submittedName>
        <fullName evidence="2">UDP-glucosyl transferase 84B2</fullName>
    </submittedName>
</protein>
<keyword evidence="2" id="KW-0808">Transferase</keyword>
<evidence type="ECO:0000313" key="2">
    <source>
        <dbReference type="EMBL" id="KAE8680657.1"/>
    </source>
</evidence>
<dbReference type="AlphaFoldDB" id="A0A6A2YMW2"/>
<dbReference type="Proteomes" id="UP000436088">
    <property type="component" value="Unassembled WGS sequence"/>
</dbReference>
<reference evidence="2" key="1">
    <citation type="submission" date="2019-09" db="EMBL/GenBank/DDBJ databases">
        <title>Draft genome information of white flower Hibiscus syriacus.</title>
        <authorList>
            <person name="Kim Y.-M."/>
        </authorList>
    </citation>
    <scope>NUCLEOTIDE SEQUENCE [LARGE SCALE GENOMIC DNA]</scope>
    <source>
        <strain evidence="2">YM2019G1</strain>
    </source>
</reference>
<evidence type="ECO:0000313" key="3">
    <source>
        <dbReference type="Proteomes" id="UP000436088"/>
    </source>
</evidence>
<gene>
    <name evidence="2" type="ORF">F3Y22_tig00111372pilonHSYRG00065</name>
</gene>